<evidence type="ECO:0000256" key="1">
    <source>
        <dbReference type="SAM" id="Phobius"/>
    </source>
</evidence>
<gene>
    <name evidence="2" type="ORF">GS634_12880</name>
</gene>
<evidence type="ECO:0000313" key="3">
    <source>
        <dbReference type="Proteomes" id="UP000597886"/>
    </source>
</evidence>
<dbReference type="AlphaFoldDB" id="A0AA91BRX1"/>
<organism evidence="2 3">
    <name type="scientific">Ruegeria atlantica</name>
    <dbReference type="NCBI Taxonomy" id="81569"/>
    <lineage>
        <taxon>Bacteria</taxon>
        <taxon>Pseudomonadati</taxon>
        <taxon>Pseudomonadota</taxon>
        <taxon>Alphaproteobacteria</taxon>
        <taxon>Rhodobacterales</taxon>
        <taxon>Roseobacteraceae</taxon>
        <taxon>Ruegeria</taxon>
    </lineage>
</organism>
<proteinExistence type="predicted"/>
<protein>
    <submittedName>
        <fullName evidence="2">Uncharacterized protein</fullName>
    </submittedName>
</protein>
<sequence length="176" mass="19457">MGIEYDFDIVNVALEDLDPEKLGSASDTERQVCAVFRDIRAADALRGTSPKIRKIFMDAGFSLESRNSGIVPGVFPAEDHADRVRILRSLFDNIRTRGIQGEYCGDFNLWDFLHYVRTAQPMAGIVRSRPMRVPPPPSNQTNPERRTIPGRIGFALGLAVVLFVMIKLLAAAGATP</sequence>
<accession>A0AA91BRX1</accession>
<name>A0AA91BRX1_9RHOB</name>
<evidence type="ECO:0000313" key="2">
    <source>
        <dbReference type="EMBL" id="NOE19017.1"/>
    </source>
</evidence>
<keyword evidence="1" id="KW-0472">Membrane</keyword>
<feature type="transmembrane region" description="Helical" evidence="1">
    <location>
        <begin position="152"/>
        <end position="174"/>
    </location>
</feature>
<dbReference type="Proteomes" id="UP000597886">
    <property type="component" value="Unassembled WGS sequence"/>
</dbReference>
<comment type="caution">
    <text evidence="2">The sequence shown here is derived from an EMBL/GenBank/DDBJ whole genome shotgun (WGS) entry which is preliminary data.</text>
</comment>
<reference evidence="2" key="1">
    <citation type="submission" date="2019-12" db="EMBL/GenBank/DDBJ databases">
        <title>Ruegeria JWLKs population differentiation of coral mucus and skeleton niches.</title>
        <authorList>
            <person name="Luo D."/>
        </authorList>
    </citation>
    <scope>NUCLEOTIDE SEQUENCE</scope>
    <source>
        <strain evidence="2">HKCCD6181</strain>
    </source>
</reference>
<keyword evidence="1" id="KW-1133">Transmembrane helix</keyword>
<dbReference type="RefSeq" id="WP_152459436.1">
    <property type="nucleotide sequence ID" value="NZ_WVRA01000004.1"/>
</dbReference>
<keyword evidence="1" id="KW-0812">Transmembrane</keyword>
<dbReference type="EMBL" id="WVRA01000004">
    <property type="protein sequence ID" value="NOE19017.1"/>
    <property type="molecule type" value="Genomic_DNA"/>
</dbReference>